<dbReference type="AlphaFoldDB" id="A0A5N5I763"/>
<feature type="compositionally biased region" description="Basic and acidic residues" evidence="14">
    <location>
        <begin position="246"/>
        <end position="256"/>
    </location>
</feature>
<sequence>MASCKVISRLSSRLQPFTRNLTKKSPASELSQLKSSLLSPASAPVRRISGLSRLPVELGSMMPLHSAVASARLISSLSIDSQNWGLVPQEMELFQRPHMASFTSNALQQKHHHHHLPSATLCKCPSAFHVFKFRFRSHIFTFSPPKQTLKLYPLPPARQNISHIVAKLSSTTYHEPYTKSQNSGTGSGTELSSLKSTEQRVSRKSVKHHVGSGVEKKGEDTRKNLVFRKRREGNGPNGSNGHSSRRFRDENAEKSSKSRGGLGVKEGRNKRGGGNQVGGEERRERGLKKYDADSPEVKMRVGLDMCSKRGDVMGAIRFYDLAQKEEIKLEQYHYTVLLYLCSSAAVGVVRPAKSGSGSRTLDTLDLHSEETRVESMDTSNLDNGDLDDTCGSNSFDDDSDGTSNEKENLAWFSNGFVKRNSRLLDGLNYPTRGGDDSSNVKDGSSKQEDKGIRVSEDVKKYALERGFEIYEKMCLDNVPVNEAALTSVARMAMSMGDGDMAFDMVRQMKSMGINPRLRSYGPALSAFCHSGDIDKAFAVEKHMLEHGVYPEEPELEALLRVSVGVGKGDKVYYMLHKLRTSVRRVSPSTADLIVKWFLSKEASRVGRTKWDRRSIRDAIENGGGGWHGQGWLGKGKWSVLRTTIGDDGLCKCCGEKLATIDLDPVETENFAESVASIAIKREKNSSFQKFQKWLDYYGPFEAVVDGANVGLFSQKKFVPSKVNAVVNGIRQKLPSKKWPLIVLHNRRITGGRMDERVNRALIEKWQNADALYATPTGSNDDWYWLYAAIKFKCLLVTNDEMRDHIFQLLGNDFFPRWKERHQVHFTFSDAGPVFHMPPPCSVVIQESEEGHWHIPVVSEHERESERTWLCIMRAKSRTATKDSAAIPEDAQPPRHNNGYARSATRTGVDSQPLNSGNQKYSKHKPKEFIKNLKDILLESVTSDHHSIVPDIATAEKIGGCTIDFQI</sequence>
<dbReference type="InterPro" id="IPR033443">
    <property type="entry name" value="PROP1-like_PPR_dom"/>
</dbReference>
<dbReference type="GO" id="GO:0004526">
    <property type="term" value="F:ribonuclease P activity"/>
    <property type="evidence" value="ECO:0007669"/>
    <property type="project" value="UniProtKB-EC"/>
</dbReference>
<dbReference type="Pfam" id="PF16953">
    <property type="entry name" value="PRORP"/>
    <property type="match status" value="1"/>
</dbReference>
<feature type="domain" description="PROP1-like PPR" evidence="16">
    <location>
        <begin position="458"/>
        <end position="603"/>
    </location>
</feature>
<keyword evidence="10" id="KW-0862">Zinc</keyword>
<evidence type="ECO:0000256" key="4">
    <source>
        <dbReference type="ARBA" id="ARBA00012179"/>
    </source>
</evidence>
<evidence type="ECO:0000256" key="12">
    <source>
        <dbReference type="ARBA" id="ARBA00023211"/>
    </source>
</evidence>
<evidence type="ECO:0000256" key="10">
    <source>
        <dbReference type="ARBA" id="ARBA00022833"/>
    </source>
</evidence>
<keyword evidence="18" id="KW-1185">Reference proteome</keyword>
<feature type="region of interest" description="Disordered" evidence="14">
    <location>
        <begin position="428"/>
        <end position="451"/>
    </location>
</feature>
<dbReference type="Pfam" id="PF17177">
    <property type="entry name" value="PPR_long"/>
    <property type="match status" value="2"/>
</dbReference>
<feature type="compositionally biased region" description="Basic and acidic residues" evidence="14">
    <location>
        <begin position="362"/>
        <end position="375"/>
    </location>
</feature>
<evidence type="ECO:0000256" key="2">
    <source>
        <dbReference type="ARBA" id="ARBA00001946"/>
    </source>
</evidence>
<dbReference type="EC" id="3.1.26.5" evidence="4"/>
<feature type="region of interest" description="Disordered" evidence="14">
    <location>
        <begin position="175"/>
        <end position="287"/>
    </location>
</feature>
<accession>A0A5N5I763</accession>
<dbReference type="InterPro" id="IPR002885">
    <property type="entry name" value="PPR_rpt"/>
</dbReference>
<dbReference type="Gene3D" id="3.40.50.11980">
    <property type="match status" value="1"/>
</dbReference>
<comment type="cofactor">
    <cofactor evidence="2">
        <name>Mg(2+)</name>
        <dbReference type="ChEBI" id="CHEBI:18420"/>
    </cofactor>
</comment>
<keyword evidence="11" id="KW-0460">Magnesium</keyword>
<dbReference type="Proteomes" id="UP000327157">
    <property type="component" value="Unassembled WGS sequence"/>
</dbReference>
<reference evidence="17 18" key="1">
    <citation type="submission" date="2019-09" db="EMBL/GenBank/DDBJ databases">
        <authorList>
            <person name="Ou C."/>
        </authorList>
    </citation>
    <scope>NUCLEOTIDE SEQUENCE [LARGE SCALE GENOMIC DNA]</scope>
    <source>
        <strain evidence="17">S2</strain>
        <tissue evidence="17">Leaf</tissue>
    </source>
</reference>
<dbReference type="PANTHER" id="PTHR13547">
    <property type="match status" value="1"/>
</dbReference>
<proteinExistence type="inferred from homology"/>
<feature type="compositionally biased region" description="Basic and acidic residues" evidence="14">
    <location>
        <begin position="433"/>
        <end position="451"/>
    </location>
</feature>
<evidence type="ECO:0000256" key="11">
    <source>
        <dbReference type="ARBA" id="ARBA00022842"/>
    </source>
</evidence>
<dbReference type="FunFam" id="3.40.50.11980:FF:000002">
    <property type="entry name" value="Proteinaceous RNase P 2"/>
    <property type="match status" value="1"/>
</dbReference>
<comment type="caution">
    <text evidence="17">The sequence shown here is derived from an EMBL/GenBank/DDBJ whole genome shotgun (WGS) entry which is preliminary data.</text>
</comment>
<feature type="region of interest" description="Disordered" evidence="14">
    <location>
        <begin position="351"/>
        <end position="403"/>
    </location>
</feature>
<evidence type="ECO:0000256" key="5">
    <source>
        <dbReference type="ARBA" id="ARBA00022694"/>
    </source>
</evidence>
<dbReference type="PROSITE" id="PS51375">
    <property type="entry name" value="PPR"/>
    <property type="match status" value="1"/>
</dbReference>
<evidence type="ECO:0000256" key="3">
    <source>
        <dbReference type="ARBA" id="ARBA00007626"/>
    </source>
</evidence>
<feature type="domain" description="PROP1-like PPR" evidence="16">
    <location>
        <begin position="289"/>
        <end position="348"/>
    </location>
</feature>
<comment type="catalytic activity">
    <reaction evidence="1">
        <text>Endonucleolytic cleavage of RNA, removing 5'-extranucleotides from tRNA precursor.</text>
        <dbReference type="EC" id="3.1.26.5"/>
    </reaction>
</comment>
<evidence type="ECO:0000313" key="18">
    <source>
        <dbReference type="Proteomes" id="UP000327157"/>
    </source>
</evidence>
<dbReference type="Gene3D" id="1.25.40.10">
    <property type="entry name" value="Tetratricopeptide repeat domain"/>
    <property type="match status" value="1"/>
</dbReference>
<dbReference type="InterPro" id="IPR031595">
    <property type="entry name" value="PRORP_C"/>
</dbReference>
<gene>
    <name evidence="17" type="ORF">D8674_036746</name>
</gene>
<dbReference type="EMBL" id="SMOL01000080">
    <property type="protein sequence ID" value="KAB2634272.1"/>
    <property type="molecule type" value="Genomic_DNA"/>
</dbReference>
<name>A0A5N5I763_9ROSA</name>
<evidence type="ECO:0000313" key="17">
    <source>
        <dbReference type="EMBL" id="KAB2634272.1"/>
    </source>
</evidence>
<feature type="domain" description="PRORP" evidence="15">
    <location>
        <begin position="644"/>
        <end position="870"/>
    </location>
</feature>
<dbReference type="GO" id="GO:0046872">
    <property type="term" value="F:metal ion binding"/>
    <property type="evidence" value="ECO:0007669"/>
    <property type="project" value="UniProtKB-KW"/>
</dbReference>
<evidence type="ECO:0000256" key="14">
    <source>
        <dbReference type="SAM" id="MobiDB-lite"/>
    </source>
</evidence>
<evidence type="ECO:0000256" key="7">
    <source>
        <dbReference type="ARBA" id="ARBA00022723"/>
    </source>
</evidence>
<evidence type="ECO:0000256" key="9">
    <source>
        <dbReference type="ARBA" id="ARBA00022801"/>
    </source>
</evidence>
<keyword evidence="6" id="KW-0540">Nuclease</keyword>
<comment type="similarity">
    <text evidence="3">Belongs to the PPR family. P subfamily.</text>
</comment>
<evidence type="ECO:0000259" key="15">
    <source>
        <dbReference type="Pfam" id="PF16953"/>
    </source>
</evidence>
<dbReference type="OrthoDB" id="46913at2759"/>
<keyword evidence="9" id="KW-0378">Hydrolase</keyword>
<reference evidence="17 18" key="2">
    <citation type="submission" date="2019-11" db="EMBL/GenBank/DDBJ databases">
        <title>A de novo genome assembly of a pear dwarfing rootstock.</title>
        <authorList>
            <person name="Wang F."/>
            <person name="Wang J."/>
            <person name="Li S."/>
            <person name="Zhang Y."/>
            <person name="Fang M."/>
            <person name="Ma L."/>
            <person name="Zhao Y."/>
            <person name="Jiang S."/>
        </authorList>
    </citation>
    <scope>NUCLEOTIDE SEQUENCE [LARGE SCALE GENOMIC DNA]</scope>
    <source>
        <strain evidence="17">S2</strain>
        <tissue evidence="17">Leaf</tissue>
    </source>
</reference>
<evidence type="ECO:0000256" key="1">
    <source>
        <dbReference type="ARBA" id="ARBA00000928"/>
    </source>
</evidence>
<dbReference type="GO" id="GO:0001682">
    <property type="term" value="P:tRNA 5'-leader removal"/>
    <property type="evidence" value="ECO:0007669"/>
    <property type="project" value="UniProtKB-ARBA"/>
</dbReference>
<dbReference type="PANTHER" id="PTHR13547:SF7">
    <property type="entry name" value="RIBONUCLEASE P"/>
    <property type="match status" value="1"/>
</dbReference>
<evidence type="ECO:0000256" key="13">
    <source>
        <dbReference type="PROSITE-ProRule" id="PRU00708"/>
    </source>
</evidence>
<feature type="repeat" description="PPR" evidence="13">
    <location>
        <begin position="516"/>
        <end position="550"/>
    </location>
</feature>
<evidence type="ECO:0000256" key="8">
    <source>
        <dbReference type="ARBA" id="ARBA00022737"/>
    </source>
</evidence>
<evidence type="ECO:0000256" key="6">
    <source>
        <dbReference type="ARBA" id="ARBA00022722"/>
    </source>
</evidence>
<keyword evidence="12" id="KW-0464">Manganese</keyword>
<feature type="compositionally biased region" description="Polar residues" evidence="14">
    <location>
        <begin position="903"/>
        <end position="919"/>
    </location>
</feature>
<keyword evidence="8" id="KW-0677">Repeat</keyword>
<feature type="compositionally biased region" description="Basic and acidic residues" evidence="14">
    <location>
        <begin position="214"/>
        <end position="223"/>
    </location>
</feature>
<keyword evidence="5" id="KW-0819">tRNA processing</keyword>
<protein>
    <recommendedName>
        <fullName evidence="4">ribonuclease P</fullName>
        <ecNumber evidence="4">3.1.26.5</ecNumber>
    </recommendedName>
</protein>
<dbReference type="InterPro" id="IPR011990">
    <property type="entry name" value="TPR-like_helical_dom_sf"/>
</dbReference>
<evidence type="ECO:0000259" key="16">
    <source>
        <dbReference type="Pfam" id="PF17177"/>
    </source>
</evidence>
<organism evidence="17 18">
    <name type="scientific">Pyrus ussuriensis x Pyrus communis</name>
    <dbReference type="NCBI Taxonomy" id="2448454"/>
    <lineage>
        <taxon>Eukaryota</taxon>
        <taxon>Viridiplantae</taxon>
        <taxon>Streptophyta</taxon>
        <taxon>Embryophyta</taxon>
        <taxon>Tracheophyta</taxon>
        <taxon>Spermatophyta</taxon>
        <taxon>Magnoliopsida</taxon>
        <taxon>eudicotyledons</taxon>
        <taxon>Gunneridae</taxon>
        <taxon>Pentapetalae</taxon>
        <taxon>rosids</taxon>
        <taxon>fabids</taxon>
        <taxon>Rosales</taxon>
        <taxon>Rosaceae</taxon>
        <taxon>Amygdaloideae</taxon>
        <taxon>Maleae</taxon>
        <taxon>Pyrus</taxon>
    </lineage>
</organism>
<dbReference type="FunFam" id="1.25.40.10:FF:000339">
    <property type="entry name" value="Proteinaceous RNase P 1, chloroplastic/mitochondrial"/>
    <property type="match status" value="1"/>
</dbReference>
<feature type="region of interest" description="Disordered" evidence="14">
    <location>
        <begin position="879"/>
        <end position="922"/>
    </location>
</feature>
<keyword evidence="7" id="KW-0479">Metal-binding</keyword>